<dbReference type="InterPro" id="IPR011044">
    <property type="entry name" value="Quino_amine_DH_bsu"/>
</dbReference>
<reference evidence="2 3" key="1">
    <citation type="submission" date="2019-06" db="EMBL/GenBank/DDBJ databases">
        <title>Draft genome sequence of Methanolobus vulcani B1d.</title>
        <authorList>
            <person name="Creighbaum A.J."/>
            <person name="Ticak T."/>
            <person name="Hariraju D."/>
            <person name="Arivett B.A."/>
            <person name="Ferguson D.J.Jr."/>
        </authorList>
    </citation>
    <scope>NUCLEOTIDE SEQUENCE [LARGE SCALE GENOMIC DNA]</scope>
    <source>
        <strain evidence="2 3">B1d</strain>
    </source>
</reference>
<proteinExistence type="predicted"/>
<dbReference type="EMBL" id="VIAQ01000012">
    <property type="protein sequence ID" value="TQD26218.1"/>
    <property type="molecule type" value="Genomic_DNA"/>
</dbReference>
<accession>A0A7Z8KP01</accession>
<dbReference type="OrthoDB" id="98274at2157"/>
<keyword evidence="1" id="KW-0812">Transmembrane</keyword>
<organism evidence="2 3">
    <name type="scientific">Methanolobus vulcani</name>
    <dbReference type="NCBI Taxonomy" id="38026"/>
    <lineage>
        <taxon>Archaea</taxon>
        <taxon>Methanobacteriati</taxon>
        <taxon>Methanobacteriota</taxon>
        <taxon>Stenosarchaea group</taxon>
        <taxon>Methanomicrobia</taxon>
        <taxon>Methanosarcinales</taxon>
        <taxon>Methanosarcinaceae</taxon>
        <taxon>Methanolobus</taxon>
    </lineage>
</organism>
<dbReference type="Proteomes" id="UP000319335">
    <property type="component" value="Unassembled WGS sequence"/>
</dbReference>
<evidence type="ECO:0008006" key="4">
    <source>
        <dbReference type="Google" id="ProtNLM"/>
    </source>
</evidence>
<keyword evidence="3" id="KW-1185">Reference proteome</keyword>
<gene>
    <name evidence="2" type="ORF">FKV42_05555</name>
</gene>
<feature type="transmembrane region" description="Helical" evidence="1">
    <location>
        <begin position="421"/>
        <end position="443"/>
    </location>
</feature>
<evidence type="ECO:0000256" key="1">
    <source>
        <dbReference type="SAM" id="Phobius"/>
    </source>
</evidence>
<evidence type="ECO:0000313" key="2">
    <source>
        <dbReference type="EMBL" id="TQD26218.1"/>
    </source>
</evidence>
<dbReference type="PANTHER" id="PTHR42754:SF1">
    <property type="entry name" value="LIPOPROTEIN"/>
    <property type="match status" value="1"/>
</dbReference>
<protein>
    <recommendedName>
        <fullName evidence="4">PQQ-like domain-containing protein</fullName>
    </recommendedName>
</protein>
<dbReference type="PANTHER" id="PTHR42754">
    <property type="entry name" value="ENDOGLUCANASE"/>
    <property type="match status" value="1"/>
</dbReference>
<sequence length="448" mass="49350">MITRLISSLELRIFICITIFIISLVCLTPTSFAADAPAEEWSRIFGWDDYEDIGAFVQETSDGGYIVASTTSDDTFNDDIRLIRTDSQGYMQWNRTFGGEYDDGVYSVLQTSDEGYLISGYTSLFDSGSSLAWIIKTDLQGEHQWNLTYGGDMEDMALYASEALNGGYTVAGSSSDSASSDAWLIRIDSQGDLQWNRTFSGDSNYKLLFAREASDGGYVVAGQSLDESPDICLIKIDSQGEQQWVETFGSKVIDAVTSIQVTGDGGYVLTGLTDSSDTEFGDAWVVKTDYLGEQQWDMIFGWEECGDVGLSIQETSDGGYIVAGVSTFFDIAGSDALVIKIDSEGNRQWNRILGWNDSNEMAYSAQETSDGGYIVVGTTDSVDYYGQQVWLVKLGSNYSVPSDIFREGPAIKTYKRPDSVWIIPLIVQAVVGILALGLFYYVIKKHFL</sequence>
<keyword evidence="1" id="KW-0472">Membrane</keyword>
<dbReference type="AlphaFoldDB" id="A0A7Z8KP01"/>
<evidence type="ECO:0000313" key="3">
    <source>
        <dbReference type="Proteomes" id="UP000319335"/>
    </source>
</evidence>
<comment type="caution">
    <text evidence="2">The sequence shown here is derived from an EMBL/GenBank/DDBJ whole genome shotgun (WGS) entry which is preliminary data.</text>
</comment>
<dbReference type="RefSeq" id="WP_154809255.1">
    <property type="nucleotide sequence ID" value="NZ_VIAQ01000012.1"/>
</dbReference>
<keyword evidence="1" id="KW-1133">Transmembrane helix</keyword>
<dbReference type="SUPFAM" id="SSF50969">
    <property type="entry name" value="YVTN repeat-like/Quinoprotein amine dehydrogenase"/>
    <property type="match status" value="1"/>
</dbReference>
<name>A0A7Z8KP01_9EURY</name>